<protein>
    <recommendedName>
        <fullName evidence="3">Flagellar assembly protein H</fullName>
    </recommendedName>
</protein>
<organism evidence="1 2">
    <name type="scientific">Roseivivax jejudonensis</name>
    <dbReference type="NCBI Taxonomy" id="1529041"/>
    <lineage>
        <taxon>Bacteria</taxon>
        <taxon>Pseudomonadati</taxon>
        <taxon>Pseudomonadota</taxon>
        <taxon>Alphaproteobacteria</taxon>
        <taxon>Rhodobacterales</taxon>
        <taxon>Roseobacteraceae</taxon>
        <taxon>Roseivivax</taxon>
    </lineage>
</organism>
<dbReference type="OrthoDB" id="7870971at2"/>
<gene>
    <name evidence="1" type="ORF">ROJ8625_02909</name>
</gene>
<dbReference type="AlphaFoldDB" id="A0A1X6ZPR8"/>
<dbReference type="EMBL" id="FWFK01000005">
    <property type="protein sequence ID" value="SLN57959.1"/>
    <property type="molecule type" value="Genomic_DNA"/>
</dbReference>
<proteinExistence type="predicted"/>
<accession>A0A1X6ZPR8</accession>
<dbReference type="Proteomes" id="UP000193570">
    <property type="component" value="Unassembled WGS sequence"/>
</dbReference>
<name>A0A1X6ZPR8_9RHOB</name>
<evidence type="ECO:0000313" key="1">
    <source>
        <dbReference type="EMBL" id="SLN57959.1"/>
    </source>
</evidence>
<reference evidence="1 2" key="1">
    <citation type="submission" date="2017-03" db="EMBL/GenBank/DDBJ databases">
        <authorList>
            <person name="Afonso C.L."/>
            <person name="Miller P.J."/>
            <person name="Scott M.A."/>
            <person name="Spackman E."/>
            <person name="Goraichik I."/>
            <person name="Dimitrov K.M."/>
            <person name="Suarez D.L."/>
            <person name="Swayne D.E."/>
        </authorList>
    </citation>
    <scope>NUCLEOTIDE SEQUENCE [LARGE SCALE GENOMIC DNA]</scope>
    <source>
        <strain evidence="1 2">CECT 8625</strain>
    </source>
</reference>
<dbReference type="RefSeq" id="WP_085792586.1">
    <property type="nucleotide sequence ID" value="NZ_FWFK01000005.1"/>
</dbReference>
<evidence type="ECO:0000313" key="2">
    <source>
        <dbReference type="Proteomes" id="UP000193570"/>
    </source>
</evidence>
<sequence>MTRLSDLLEDFGRPAPIRASGAGASEAEILAREERAYETGYRAGWDDAVRAQADDRERLGSEFAQNLRDLSFTYHEAYGHVLRAMSPLLEEIADTILPAALKDGFAAHLVSELQSRSATLGGLEVTVAVAPEQLPLVEPLVLRDVGFPVALVADASLEEGQADIRLSDSESRVDLTDIADTIREAIAGLRTMTEGQLAHG</sequence>
<keyword evidence="2" id="KW-1185">Reference proteome</keyword>
<evidence type="ECO:0008006" key="3">
    <source>
        <dbReference type="Google" id="ProtNLM"/>
    </source>
</evidence>